<name>G0MMH9_CAEBE</name>
<dbReference type="HOGENOM" id="CLU_048940_1_0_1"/>
<sequence length="452" mass="52617">MPLPLLRIPDVALKYIANHMSKVELIKISLCSRKADRVLKRCGQKELSYFKVDKYSLNKLEHLELSLLEAGRAEGGVCAAFRLVLVVNIYNSSVRIDVSYNDSYVYALHFECLNKLDQFAGIQKSLMMKDTYIPVVMTADKSAYTFWNNRADGLIFLLKCLNERFRDVTHELRIFRGVMPDTSQCLRKFVDYTSLPEVSLIRVSIEQGVQVPIEDFRYILEYVKFDQSSVLCEFSSCFKVNENFKFHSTVLCSKLFLYSGHWISLQYLLQCKHRKIMVAGSKFTNEEIRIYMEQWVAGTIPDVQKIYVDMVEPYKVDYVLSGLQRCGLRCSWRDIHSDRVYEFIKGVGNKVAIVRKDWFKMEVHTDWNAVNVEDDDEQSDGSEEIEDNKGEDGEEEEDEEGSNQDEDSEESEEGEDEAQEESDLEEDMEDEEEEKSDWDENMEEDEEESEID</sequence>
<organism evidence="4">
    <name type="scientific">Caenorhabditis brenneri</name>
    <name type="common">Nematode worm</name>
    <dbReference type="NCBI Taxonomy" id="135651"/>
    <lineage>
        <taxon>Eukaryota</taxon>
        <taxon>Metazoa</taxon>
        <taxon>Ecdysozoa</taxon>
        <taxon>Nematoda</taxon>
        <taxon>Chromadorea</taxon>
        <taxon>Rhabditida</taxon>
        <taxon>Rhabditina</taxon>
        <taxon>Rhabditomorpha</taxon>
        <taxon>Rhabditoidea</taxon>
        <taxon>Rhabditidae</taxon>
        <taxon>Peloderinae</taxon>
        <taxon>Caenorhabditis</taxon>
    </lineage>
</organism>
<keyword evidence="4" id="KW-1185">Reference proteome</keyword>
<evidence type="ECO:0000256" key="1">
    <source>
        <dbReference type="SAM" id="MobiDB-lite"/>
    </source>
</evidence>
<dbReference type="PROSITE" id="PS50181">
    <property type="entry name" value="FBOX"/>
    <property type="match status" value="1"/>
</dbReference>
<feature type="compositionally biased region" description="Acidic residues" evidence="1">
    <location>
        <begin position="372"/>
        <end position="386"/>
    </location>
</feature>
<dbReference type="AlphaFoldDB" id="G0MMH9"/>
<feature type="domain" description="F-box" evidence="2">
    <location>
        <begin position="2"/>
        <end position="52"/>
    </location>
</feature>
<evidence type="ECO:0000313" key="3">
    <source>
        <dbReference type="EMBL" id="EGT37407.1"/>
    </source>
</evidence>
<gene>
    <name evidence="3" type="ORF">CAEBREN_03134</name>
</gene>
<dbReference type="InterPro" id="IPR001810">
    <property type="entry name" value="F-box_dom"/>
</dbReference>
<accession>G0MMH9</accession>
<dbReference type="EMBL" id="GL379802">
    <property type="protein sequence ID" value="EGT37407.1"/>
    <property type="molecule type" value="Genomic_DNA"/>
</dbReference>
<reference evidence="4" key="1">
    <citation type="submission" date="2011-07" db="EMBL/GenBank/DDBJ databases">
        <authorList>
            <consortium name="Caenorhabditis brenneri Sequencing and Analysis Consortium"/>
            <person name="Wilson R.K."/>
        </authorList>
    </citation>
    <scope>NUCLEOTIDE SEQUENCE [LARGE SCALE GENOMIC DNA]</scope>
    <source>
        <strain evidence="4">PB2801</strain>
    </source>
</reference>
<dbReference type="InParanoid" id="G0MMH9"/>
<protein>
    <recommendedName>
        <fullName evidence="2">F-box domain-containing protein</fullName>
    </recommendedName>
</protein>
<dbReference type="PANTHER" id="PTHR21503">
    <property type="entry name" value="F-BOX-CONTAINING HYPOTHETICAL PROTEIN C.ELEGANS"/>
    <property type="match status" value="1"/>
</dbReference>
<feature type="compositionally biased region" description="Acidic residues" evidence="1">
    <location>
        <begin position="392"/>
        <end position="452"/>
    </location>
</feature>
<evidence type="ECO:0000313" key="4">
    <source>
        <dbReference type="Proteomes" id="UP000008068"/>
    </source>
</evidence>
<feature type="region of interest" description="Disordered" evidence="1">
    <location>
        <begin position="369"/>
        <end position="452"/>
    </location>
</feature>
<dbReference type="InterPro" id="IPR012885">
    <property type="entry name" value="F-box_Sdz-33"/>
</dbReference>
<dbReference type="PANTHER" id="PTHR21503:SF8">
    <property type="entry name" value="F-BOX ASSOCIATED DOMAIN-CONTAINING PROTEIN-RELATED"/>
    <property type="match status" value="1"/>
</dbReference>
<proteinExistence type="predicted"/>
<dbReference type="Pfam" id="PF07735">
    <property type="entry name" value="FBA_2"/>
    <property type="match status" value="1"/>
</dbReference>
<dbReference type="Proteomes" id="UP000008068">
    <property type="component" value="Unassembled WGS sequence"/>
</dbReference>
<evidence type="ECO:0000259" key="2">
    <source>
        <dbReference type="PROSITE" id="PS50181"/>
    </source>
</evidence>